<dbReference type="Gene3D" id="3.40.630.10">
    <property type="entry name" value="Zn peptidases"/>
    <property type="match status" value="1"/>
</dbReference>
<dbReference type="SUPFAM" id="SSF55031">
    <property type="entry name" value="Bacterial exopeptidase dimerisation domain"/>
    <property type="match status" value="1"/>
</dbReference>
<dbReference type="EMBL" id="JBHRWW010000013">
    <property type="protein sequence ID" value="MFC3689790.1"/>
    <property type="molecule type" value="Genomic_DNA"/>
</dbReference>
<evidence type="ECO:0000256" key="7">
    <source>
        <dbReference type="ARBA" id="ARBA00023285"/>
    </source>
</evidence>
<evidence type="ECO:0000313" key="11">
    <source>
        <dbReference type="Proteomes" id="UP001595685"/>
    </source>
</evidence>
<keyword evidence="4" id="KW-0479">Metal-binding</keyword>
<dbReference type="InterPro" id="IPR050072">
    <property type="entry name" value="Peptidase_M20A"/>
</dbReference>
<proteinExistence type="inferred from homology"/>
<keyword evidence="5" id="KW-0378">Hydrolase</keyword>
<evidence type="ECO:0000256" key="8">
    <source>
        <dbReference type="SAM" id="MobiDB-lite"/>
    </source>
</evidence>
<dbReference type="InterPro" id="IPR036264">
    <property type="entry name" value="Bact_exopeptidase_dim_dom"/>
</dbReference>
<dbReference type="SUPFAM" id="SSF53187">
    <property type="entry name" value="Zn-dependent exopeptidases"/>
    <property type="match status" value="1"/>
</dbReference>
<evidence type="ECO:0000256" key="5">
    <source>
        <dbReference type="ARBA" id="ARBA00022801"/>
    </source>
</evidence>
<dbReference type="InterPro" id="IPR010182">
    <property type="entry name" value="ArgE/DapE"/>
</dbReference>
<evidence type="ECO:0000256" key="4">
    <source>
        <dbReference type="ARBA" id="ARBA00022723"/>
    </source>
</evidence>
<accession>A0ABV7WJI8</accession>
<comment type="cofactor">
    <cofactor evidence="1">
        <name>Co(2+)</name>
        <dbReference type="ChEBI" id="CHEBI:48828"/>
    </cofactor>
</comment>
<dbReference type="RefSeq" id="WP_376983933.1">
    <property type="nucleotide sequence ID" value="NZ_JBHRWW010000013.1"/>
</dbReference>
<dbReference type="InterPro" id="IPR011650">
    <property type="entry name" value="Peptidase_M20_dimer"/>
</dbReference>
<dbReference type="InterPro" id="IPR002933">
    <property type="entry name" value="Peptidase_M20"/>
</dbReference>
<dbReference type="PANTHER" id="PTHR43808:SF25">
    <property type="entry name" value="PEPTIDASE M20 DIMERISATION DOMAIN-CONTAINING PROTEIN"/>
    <property type="match status" value="1"/>
</dbReference>
<comment type="similarity">
    <text evidence="3">Belongs to the peptidase M20A family.</text>
</comment>
<evidence type="ECO:0000256" key="6">
    <source>
        <dbReference type="ARBA" id="ARBA00022833"/>
    </source>
</evidence>
<dbReference type="Pfam" id="PF07687">
    <property type="entry name" value="M20_dimer"/>
    <property type="match status" value="1"/>
</dbReference>
<dbReference type="NCBIfam" id="TIGR01910">
    <property type="entry name" value="DapE-ArgE"/>
    <property type="match status" value="1"/>
</dbReference>
<dbReference type="Gene3D" id="3.30.70.360">
    <property type="match status" value="1"/>
</dbReference>
<gene>
    <name evidence="10" type="ORF">ACFOLH_15685</name>
</gene>
<comment type="cofactor">
    <cofactor evidence="2">
        <name>Zn(2+)</name>
        <dbReference type="ChEBI" id="CHEBI:29105"/>
    </cofactor>
</comment>
<evidence type="ECO:0000313" key="10">
    <source>
        <dbReference type="EMBL" id="MFC3689790.1"/>
    </source>
</evidence>
<keyword evidence="6" id="KW-0862">Zinc</keyword>
<dbReference type="Pfam" id="PF01546">
    <property type="entry name" value="Peptidase_M20"/>
    <property type="match status" value="1"/>
</dbReference>
<keyword evidence="11" id="KW-1185">Reference proteome</keyword>
<keyword evidence="7" id="KW-0170">Cobalt</keyword>
<evidence type="ECO:0000259" key="9">
    <source>
        <dbReference type="Pfam" id="PF07687"/>
    </source>
</evidence>
<dbReference type="PANTHER" id="PTHR43808">
    <property type="entry name" value="ACETYLORNITHINE DEACETYLASE"/>
    <property type="match status" value="1"/>
</dbReference>
<dbReference type="Proteomes" id="UP001595685">
    <property type="component" value="Unassembled WGS sequence"/>
</dbReference>
<protein>
    <submittedName>
        <fullName evidence="10">ArgE/DapE family deacylase</fullName>
    </submittedName>
</protein>
<sequence>MSPLPDAPARSASAAAEAAATAVSTVGARPTARVPGPRRPASTDAGRRSAWHGRVLHAVDADREAMVALLARLVREPSVGGTDEENSAQALLADVMASDGLDVDHWQVPLEETLAAPGFPGVEVDRDEAWGLVGRLPGSGDGPSLMLQGHVDVVPAGPDAAWRDGSPWSGRVVGGDLLGRGTCDMKGGLVAATWAVRALRRAGVPLRGDVLLASVQGEEDGGLGSFAMLDRGWRADACVVPEPTSLDVVPANAGALTFRLGVPGAATHASRRLDGVSALEKLWPVWRALTDLERRRNTEVDPLMRRWELPYPISLGTVRGGVWASSVPDLVEVEGRLGVALDEPVEHARAALEDAVAAACADDPWLRLHPVQVTWWGGQFAPGRTDPGSPFVAGLRAARAVSGGPGTPEPGLWGAPYGSDLRLLAGAGIPTVQFGPGDAGLAHSTEERVPLAEVLAVARTLAVLAVDTCGVG</sequence>
<feature type="domain" description="Peptidase M20 dimerisation" evidence="9">
    <location>
        <begin position="252"/>
        <end position="362"/>
    </location>
</feature>
<comment type="caution">
    <text evidence="10">The sequence shown here is derived from an EMBL/GenBank/DDBJ whole genome shotgun (WGS) entry which is preliminary data.</text>
</comment>
<evidence type="ECO:0000256" key="2">
    <source>
        <dbReference type="ARBA" id="ARBA00001947"/>
    </source>
</evidence>
<organism evidence="10 11">
    <name type="scientific">Aquipuribacter hungaricus</name>
    <dbReference type="NCBI Taxonomy" id="545624"/>
    <lineage>
        <taxon>Bacteria</taxon>
        <taxon>Bacillati</taxon>
        <taxon>Actinomycetota</taxon>
        <taxon>Actinomycetes</taxon>
        <taxon>Micrococcales</taxon>
        <taxon>Intrasporangiaceae</taxon>
        <taxon>Aquipuribacter</taxon>
    </lineage>
</organism>
<feature type="region of interest" description="Disordered" evidence="8">
    <location>
        <begin position="23"/>
        <end position="49"/>
    </location>
</feature>
<evidence type="ECO:0000256" key="1">
    <source>
        <dbReference type="ARBA" id="ARBA00001941"/>
    </source>
</evidence>
<name>A0ABV7WJI8_9MICO</name>
<reference evidence="11" key="1">
    <citation type="journal article" date="2019" name="Int. J. Syst. Evol. Microbiol.">
        <title>The Global Catalogue of Microorganisms (GCM) 10K type strain sequencing project: providing services to taxonomists for standard genome sequencing and annotation.</title>
        <authorList>
            <consortium name="The Broad Institute Genomics Platform"/>
            <consortium name="The Broad Institute Genome Sequencing Center for Infectious Disease"/>
            <person name="Wu L."/>
            <person name="Ma J."/>
        </authorList>
    </citation>
    <scope>NUCLEOTIDE SEQUENCE [LARGE SCALE GENOMIC DNA]</scope>
    <source>
        <strain evidence="11">NCAIM B.02333</strain>
    </source>
</reference>
<evidence type="ECO:0000256" key="3">
    <source>
        <dbReference type="ARBA" id="ARBA00006247"/>
    </source>
</evidence>